<gene>
    <name evidence="21" type="ORF">NTJ_13610</name>
</gene>
<evidence type="ECO:0000256" key="9">
    <source>
        <dbReference type="ARBA" id="ARBA00023136"/>
    </source>
</evidence>
<keyword evidence="4" id="KW-1003">Cell membrane</keyword>
<feature type="compositionally biased region" description="Acidic residues" evidence="16">
    <location>
        <begin position="367"/>
        <end position="402"/>
    </location>
</feature>
<evidence type="ECO:0000256" key="2">
    <source>
        <dbReference type="ARBA" id="ARBA00008685"/>
    </source>
</evidence>
<keyword evidence="8" id="KW-0406">Ion transport</keyword>
<evidence type="ECO:0000313" key="21">
    <source>
        <dbReference type="EMBL" id="BET00793.1"/>
    </source>
</evidence>
<keyword evidence="6 17" id="KW-1133">Transmembrane helix</keyword>
<evidence type="ECO:0000256" key="14">
    <source>
        <dbReference type="ARBA" id="ARBA00023303"/>
    </source>
</evidence>
<evidence type="ECO:0000256" key="1">
    <source>
        <dbReference type="ARBA" id="ARBA00004651"/>
    </source>
</evidence>
<evidence type="ECO:0000256" key="17">
    <source>
        <dbReference type="SAM" id="Phobius"/>
    </source>
</evidence>
<keyword evidence="3" id="KW-0813">Transport</keyword>
<feature type="chain" id="PRO_5046807182" evidence="18">
    <location>
        <begin position="22"/>
        <end position="991"/>
    </location>
</feature>
<keyword evidence="11" id="KW-0325">Glycoprotein</keyword>
<dbReference type="SMART" id="SM00079">
    <property type="entry name" value="PBPe"/>
    <property type="match status" value="1"/>
</dbReference>
<dbReference type="SUPFAM" id="SSF53850">
    <property type="entry name" value="Periplasmic binding protein-like II"/>
    <property type="match status" value="1"/>
</dbReference>
<evidence type="ECO:0000256" key="4">
    <source>
        <dbReference type="ARBA" id="ARBA00022475"/>
    </source>
</evidence>
<dbReference type="Gene3D" id="3.40.190.10">
    <property type="entry name" value="Periplasmic binding protein-like II"/>
    <property type="match status" value="2"/>
</dbReference>
<dbReference type="InterPro" id="IPR001828">
    <property type="entry name" value="ANF_lig-bd_rcpt"/>
</dbReference>
<proteinExistence type="inferred from homology"/>
<evidence type="ECO:0000313" key="22">
    <source>
        <dbReference type="Proteomes" id="UP001307889"/>
    </source>
</evidence>
<evidence type="ECO:0000259" key="20">
    <source>
        <dbReference type="SMART" id="SM00918"/>
    </source>
</evidence>
<sequence>MRTRVIKQLLVICAVVVLSEAQYDGEEGGNEDEEGGNEEQEGNGEEIVDVPIVGYFHSENSEEEMAFRFAVAQINKDMQILPNVQLKEIVEYVTQFDSFNTSKRVCELTSKGIGGVVGPQTPETSSVVQSICAMLEIPQIKLHADTSSQPSNFSVNLFPPADLLSKALKEVVEDMDWTSYVIIYEEEEALIRLADLLKVPRGVNEEGHTPFTVWQLPEPEVEGQPADYRPLFKEIGGTTETHIIIDCKTENIVTVLEQANEVNMMGYYHSYFLTSLDAHTVEFGDFKFGPTNITTLRLMDPQKHMVQATVHDWIFGEKQQGRKLRITPDTVKSSSALMYDAVILYAQALHILQQDKSPSPLSCFPDAEGEKEGGEEDENGAESLVEEQEAAEGDQDNPEGEESPAPSAIPTWPVGLPLINIIKTIEMEGMTGKIRFDEMGNRKDFSMHISELTKSGLKKIGTWDTEQGVSYSRTKEEMEGAVYQSISNKTFIVVSRLGEPYLRLRDEDAEGNDRYEGYSMDLIDEIAKELNFKYKFVLAPDGQYGSYNKETKQWNGLIRELRERRADLAICDLTITYDRRSAVDFTMPFMTLGISILYSKPQKQPANLFSFLLPLSPDVWIYMATAYLGVSLLLYFLSRCSPSEWENPHPCNPDPDELECTFSLHNCLWFSIGSLMAQGCDLLPKAMSTRVVAGMWWFFVLIMISSYTANLAAFLTMERMDATISSVEDLAMQNKIKYGVLAGGSTYNFFKDSNNSLYQKMWSAMESARPSVFTKSNDEGYERVLKSNRQYAFFMESTSIEYQMQKHCELMQVGGTLDSKGYGIAMPFNSPYRIAISGAVLKMQESGKLTELKTKWWKDQNEANCDNEEKEGGDSAELGIDNVGGVFLVLIFGCGVAFFIAILEFLWNVRKVAVQEEISPKEAMMLELKFALSTDDTKPVRHTAVSGSTDEETAGDDDEENDNEKSPSFSPENSPYRVGNNVYHESDDYSR</sequence>
<dbReference type="Gene3D" id="3.40.50.2300">
    <property type="match status" value="2"/>
</dbReference>
<keyword evidence="13" id="KW-1071">Ligand-gated ion channel</keyword>
<comment type="subcellular location">
    <subcellularLocation>
        <location evidence="1">Cell membrane</location>
        <topology evidence="1">Multi-pass membrane protein</topology>
    </subcellularLocation>
    <subcellularLocation>
        <location evidence="15">Postsynaptic cell membrane</location>
    </subcellularLocation>
</comment>
<keyword evidence="18" id="KW-0732">Signal</keyword>
<dbReference type="CDD" id="cd13714">
    <property type="entry name" value="PBP2_iGluR_Kainate"/>
    <property type="match status" value="1"/>
</dbReference>
<evidence type="ECO:0000256" key="13">
    <source>
        <dbReference type="ARBA" id="ARBA00023286"/>
    </source>
</evidence>
<accession>A0ABN7BD94</accession>
<feature type="transmembrane region" description="Helical" evidence="17">
    <location>
        <begin position="619"/>
        <end position="638"/>
    </location>
</feature>
<dbReference type="Pfam" id="PF00060">
    <property type="entry name" value="Lig_chan"/>
    <property type="match status" value="1"/>
</dbReference>
<keyword evidence="22" id="KW-1185">Reference proteome</keyword>
<feature type="domain" description="Ionotropic glutamate receptor L-glutamate and glycine-binding" evidence="20">
    <location>
        <begin position="500"/>
        <end position="563"/>
    </location>
</feature>
<keyword evidence="12" id="KW-0628">Postsynaptic cell membrane</keyword>
<feature type="region of interest" description="Disordered" evidence="16">
    <location>
        <begin position="24"/>
        <end position="44"/>
    </location>
</feature>
<dbReference type="PRINTS" id="PR00177">
    <property type="entry name" value="NMDARECEPTOR"/>
</dbReference>
<feature type="region of interest" description="Disordered" evidence="16">
    <location>
        <begin position="939"/>
        <end position="991"/>
    </location>
</feature>
<evidence type="ECO:0000259" key="19">
    <source>
        <dbReference type="SMART" id="SM00079"/>
    </source>
</evidence>
<keyword evidence="9 17" id="KW-0472">Membrane</keyword>
<dbReference type="InterPro" id="IPR015683">
    <property type="entry name" value="Ionotropic_Glu_rcpt"/>
</dbReference>
<dbReference type="InterPro" id="IPR001508">
    <property type="entry name" value="Iono_Glu_rcpt_met"/>
</dbReference>
<evidence type="ECO:0000256" key="15">
    <source>
        <dbReference type="ARBA" id="ARBA00034100"/>
    </source>
</evidence>
<dbReference type="Gene3D" id="1.10.287.70">
    <property type="match status" value="1"/>
</dbReference>
<evidence type="ECO:0000256" key="8">
    <source>
        <dbReference type="ARBA" id="ARBA00023065"/>
    </source>
</evidence>
<dbReference type="InterPro" id="IPR028082">
    <property type="entry name" value="Peripla_BP_I"/>
</dbReference>
<evidence type="ECO:0000256" key="10">
    <source>
        <dbReference type="ARBA" id="ARBA00023170"/>
    </source>
</evidence>
<organism evidence="21 22">
    <name type="scientific">Nesidiocoris tenuis</name>
    <dbReference type="NCBI Taxonomy" id="355587"/>
    <lineage>
        <taxon>Eukaryota</taxon>
        <taxon>Metazoa</taxon>
        <taxon>Ecdysozoa</taxon>
        <taxon>Arthropoda</taxon>
        <taxon>Hexapoda</taxon>
        <taxon>Insecta</taxon>
        <taxon>Pterygota</taxon>
        <taxon>Neoptera</taxon>
        <taxon>Paraneoptera</taxon>
        <taxon>Hemiptera</taxon>
        <taxon>Heteroptera</taxon>
        <taxon>Panheteroptera</taxon>
        <taxon>Cimicomorpha</taxon>
        <taxon>Miridae</taxon>
        <taxon>Dicyphina</taxon>
        <taxon>Nesidiocoris</taxon>
    </lineage>
</organism>
<dbReference type="InterPro" id="IPR001320">
    <property type="entry name" value="Iontro_rcpt_C"/>
</dbReference>
<dbReference type="CDD" id="cd06382">
    <property type="entry name" value="PBP1_iGluR_Kainate"/>
    <property type="match status" value="1"/>
</dbReference>
<dbReference type="PANTHER" id="PTHR18966">
    <property type="entry name" value="IONOTROPIC GLUTAMATE RECEPTOR"/>
    <property type="match status" value="1"/>
</dbReference>
<dbReference type="InterPro" id="IPR019594">
    <property type="entry name" value="Glu/Gly-bd"/>
</dbReference>
<evidence type="ECO:0000256" key="3">
    <source>
        <dbReference type="ARBA" id="ARBA00022448"/>
    </source>
</evidence>
<dbReference type="SMART" id="SM00918">
    <property type="entry name" value="Lig_chan-Glu_bd"/>
    <property type="match status" value="1"/>
</dbReference>
<evidence type="ECO:0000256" key="12">
    <source>
        <dbReference type="ARBA" id="ARBA00023257"/>
    </source>
</evidence>
<dbReference type="Pfam" id="PF01094">
    <property type="entry name" value="ANF_receptor"/>
    <property type="match status" value="1"/>
</dbReference>
<feature type="signal peptide" evidence="18">
    <location>
        <begin position="1"/>
        <end position="21"/>
    </location>
</feature>
<protein>
    <submittedName>
        <fullName evidence="21">PBPe</fullName>
    </submittedName>
</protein>
<feature type="compositionally biased region" description="Acidic residues" evidence="16">
    <location>
        <begin position="949"/>
        <end position="962"/>
    </location>
</feature>
<evidence type="ECO:0000256" key="6">
    <source>
        <dbReference type="ARBA" id="ARBA00022989"/>
    </source>
</evidence>
<keyword evidence="7" id="KW-0770">Synapse</keyword>
<evidence type="ECO:0000256" key="5">
    <source>
        <dbReference type="ARBA" id="ARBA00022692"/>
    </source>
</evidence>
<dbReference type="Proteomes" id="UP001307889">
    <property type="component" value="Chromosome 12"/>
</dbReference>
<comment type="similarity">
    <text evidence="2">Belongs to the glutamate-gated ion channel (TC 1.A.10.1) family.</text>
</comment>
<feature type="region of interest" description="Disordered" evidence="16">
    <location>
        <begin position="359"/>
        <end position="411"/>
    </location>
</feature>
<dbReference type="SUPFAM" id="SSF53822">
    <property type="entry name" value="Periplasmic binding protein-like I"/>
    <property type="match status" value="1"/>
</dbReference>
<name>A0ABN7BD94_9HEMI</name>
<dbReference type="EMBL" id="AP028920">
    <property type="protein sequence ID" value="BET00793.1"/>
    <property type="molecule type" value="Genomic_DNA"/>
</dbReference>
<feature type="transmembrane region" description="Helical" evidence="17">
    <location>
        <begin position="695"/>
        <end position="715"/>
    </location>
</feature>
<dbReference type="Pfam" id="PF10613">
    <property type="entry name" value="Lig_chan-Glu_bd"/>
    <property type="match status" value="1"/>
</dbReference>
<feature type="domain" description="Ionotropic glutamate receptor C-terminal" evidence="19">
    <location>
        <begin position="490"/>
        <end position="859"/>
    </location>
</feature>
<reference evidence="21 22" key="1">
    <citation type="submission" date="2023-09" db="EMBL/GenBank/DDBJ databases">
        <title>Nesidiocoris tenuis whole genome shotgun sequence.</title>
        <authorList>
            <person name="Shibata T."/>
            <person name="Shimoda M."/>
            <person name="Kobayashi T."/>
            <person name="Uehara T."/>
        </authorList>
    </citation>
    <scope>NUCLEOTIDE SEQUENCE [LARGE SCALE GENOMIC DNA]</scope>
    <source>
        <strain evidence="21 22">Japan</strain>
    </source>
</reference>
<evidence type="ECO:0000256" key="11">
    <source>
        <dbReference type="ARBA" id="ARBA00023180"/>
    </source>
</evidence>
<evidence type="ECO:0000256" key="7">
    <source>
        <dbReference type="ARBA" id="ARBA00023018"/>
    </source>
</evidence>
<evidence type="ECO:0000256" key="16">
    <source>
        <dbReference type="SAM" id="MobiDB-lite"/>
    </source>
</evidence>
<keyword evidence="10" id="KW-0675">Receptor</keyword>
<keyword evidence="5 17" id="KW-0812">Transmembrane</keyword>
<feature type="transmembrane region" description="Helical" evidence="17">
    <location>
        <begin position="886"/>
        <end position="907"/>
    </location>
</feature>
<keyword evidence="14" id="KW-0407">Ion channel</keyword>
<evidence type="ECO:0000256" key="18">
    <source>
        <dbReference type="SAM" id="SignalP"/>
    </source>
</evidence>